<organism evidence="1">
    <name type="scientific">mine drainage metagenome</name>
    <dbReference type="NCBI Taxonomy" id="410659"/>
    <lineage>
        <taxon>unclassified sequences</taxon>
        <taxon>metagenomes</taxon>
        <taxon>ecological metagenomes</taxon>
    </lineage>
</organism>
<comment type="caution">
    <text evidence="1">The sequence shown here is derived from an EMBL/GenBank/DDBJ whole genome shotgun (WGS) entry which is preliminary data.</text>
</comment>
<dbReference type="EMBL" id="MLJW01005965">
    <property type="protein sequence ID" value="OIQ67379.1"/>
    <property type="molecule type" value="Genomic_DNA"/>
</dbReference>
<name>A0A1J5PQ13_9ZZZZ</name>
<proteinExistence type="predicted"/>
<accession>A0A1J5PQ13</accession>
<gene>
    <name evidence="1" type="ORF">GALL_510420</name>
</gene>
<protein>
    <submittedName>
        <fullName evidence="1">Uncharacterized protein</fullName>
    </submittedName>
</protein>
<dbReference type="AlphaFoldDB" id="A0A1J5PQ13"/>
<sequence>MDAALRLCLGHALHPVSAGFELEPAIGPVARNAQNHFLVATQVTGAFADEFRRPALAFGVAGVHAQQVCGEQRRFLTARSGADFDKDIVRVVRIARKQRNLQLRVQRLQSRAGVQNFLLRKVFHVRVAQQPLGLGQVVLPCTVAGKQGSDGLQLGMFPRQCTVAIHVRGAVGRSEQGVELGHATLHLLEFVLQ</sequence>
<reference evidence="1" key="1">
    <citation type="submission" date="2016-10" db="EMBL/GenBank/DDBJ databases">
        <title>Sequence of Gallionella enrichment culture.</title>
        <authorList>
            <person name="Poehlein A."/>
            <person name="Muehling M."/>
            <person name="Daniel R."/>
        </authorList>
    </citation>
    <scope>NUCLEOTIDE SEQUENCE</scope>
</reference>
<evidence type="ECO:0000313" key="1">
    <source>
        <dbReference type="EMBL" id="OIQ67379.1"/>
    </source>
</evidence>